<gene>
    <name evidence="6" type="ORF">NDU88_001806</name>
</gene>
<evidence type="ECO:0000256" key="2">
    <source>
        <dbReference type="ARBA" id="ARBA00023054"/>
    </source>
</evidence>
<feature type="coiled-coil region" evidence="3">
    <location>
        <begin position="226"/>
        <end position="358"/>
    </location>
</feature>
<dbReference type="Pfam" id="PF13873">
    <property type="entry name" value="Myb_DNA-bind_5"/>
    <property type="match status" value="1"/>
</dbReference>
<dbReference type="InterPro" id="IPR026162">
    <property type="entry name" value="MSANTD4"/>
</dbReference>
<evidence type="ECO:0000256" key="3">
    <source>
        <dbReference type="SAM" id="Coils"/>
    </source>
</evidence>
<name>A0AAV7NDL6_PLEWA</name>
<evidence type="ECO:0000256" key="4">
    <source>
        <dbReference type="SAM" id="MobiDB-lite"/>
    </source>
</evidence>
<dbReference type="PANTHER" id="PTHR21732">
    <property type="entry name" value="MYB/SANT-LIKE DNA-BINDING DOMAIN-CONTAINING PROTEIN 4"/>
    <property type="match status" value="1"/>
</dbReference>
<dbReference type="Proteomes" id="UP001066276">
    <property type="component" value="Chromosome 8"/>
</dbReference>
<keyword evidence="2 3" id="KW-0175">Coiled coil</keyword>
<evidence type="ECO:0000256" key="1">
    <source>
        <dbReference type="ARBA" id="ARBA00021375"/>
    </source>
</evidence>
<feature type="domain" description="Myb/SANT-like DNA-binding" evidence="5">
    <location>
        <begin position="9"/>
        <end position="85"/>
    </location>
</feature>
<dbReference type="EMBL" id="JANPWB010000012">
    <property type="protein sequence ID" value="KAJ1113564.1"/>
    <property type="molecule type" value="Genomic_DNA"/>
</dbReference>
<evidence type="ECO:0000313" key="6">
    <source>
        <dbReference type="EMBL" id="KAJ1113564.1"/>
    </source>
</evidence>
<feature type="compositionally biased region" description="Polar residues" evidence="4">
    <location>
        <begin position="131"/>
        <end position="141"/>
    </location>
</feature>
<comment type="caution">
    <text evidence="6">The sequence shown here is derived from an EMBL/GenBank/DDBJ whole genome shotgun (WGS) entry which is preliminary data.</text>
</comment>
<feature type="region of interest" description="Disordered" evidence="4">
    <location>
        <begin position="131"/>
        <end position="162"/>
    </location>
</feature>
<dbReference type="PANTHER" id="PTHR21732:SF0">
    <property type="entry name" value="MYB_SANT-LIKE DNA-BINDING DOMAIN-CONTAINING PROTEIN 4"/>
    <property type="match status" value="1"/>
</dbReference>
<dbReference type="AlphaFoldDB" id="A0AAV7NDL6"/>
<organism evidence="6 7">
    <name type="scientific">Pleurodeles waltl</name>
    <name type="common">Iberian ribbed newt</name>
    <dbReference type="NCBI Taxonomy" id="8319"/>
    <lineage>
        <taxon>Eukaryota</taxon>
        <taxon>Metazoa</taxon>
        <taxon>Chordata</taxon>
        <taxon>Craniata</taxon>
        <taxon>Vertebrata</taxon>
        <taxon>Euteleostomi</taxon>
        <taxon>Amphibia</taxon>
        <taxon>Batrachia</taxon>
        <taxon>Caudata</taxon>
        <taxon>Salamandroidea</taxon>
        <taxon>Salamandridae</taxon>
        <taxon>Pleurodelinae</taxon>
        <taxon>Pleurodeles</taxon>
    </lineage>
</organism>
<keyword evidence="7" id="KW-1185">Reference proteome</keyword>
<sequence>MMKQIRRKRKGNFSVQETQTLLKEIRNRKDVLFSKRLNSRINELKRRAWEEIAECVNAIGEGEQRTGLEVKRRYLDWRALMKRKQLNATNFRLLTSGFSSMPLPDLYDSLNEDIDEKPSFSKETGFEWQSSADFRESTGSSGEIKVEDDDEQDHHGFEPWNNHLRGPVKFQEQYEFEDQEEVISVLPDSKRENELTEVFSHNEEFGAQSSAQTRLGYRESHLHVAIEKQKIELERQRLTIEAERLQVEKERLQIERERLRHLDMEYERLQLEKERLQIEREKLRMNVGHAEKSTVENEHVQPEKTVLQPLDIETEKLKLEKERLQLEKERLQFLKFESEKLQIDRERLQVEKERLLIQREGHNQ</sequence>
<evidence type="ECO:0000259" key="5">
    <source>
        <dbReference type="Pfam" id="PF13873"/>
    </source>
</evidence>
<evidence type="ECO:0000313" key="7">
    <source>
        <dbReference type="Proteomes" id="UP001066276"/>
    </source>
</evidence>
<protein>
    <recommendedName>
        <fullName evidence="1">Myb/SANT-like DNA-binding domain-containing protein 4</fullName>
    </recommendedName>
</protein>
<accession>A0AAV7NDL6</accession>
<reference evidence="6" key="1">
    <citation type="journal article" date="2022" name="bioRxiv">
        <title>Sequencing and chromosome-scale assembly of the giantPleurodeles waltlgenome.</title>
        <authorList>
            <person name="Brown T."/>
            <person name="Elewa A."/>
            <person name="Iarovenko S."/>
            <person name="Subramanian E."/>
            <person name="Araus A.J."/>
            <person name="Petzold A."/>
            <person name="Susuki M."/>
            <person name="Suzuki K.-i.T."/>
            <person name="Hayashi T."/>
            <person name="Toyoda A."/>
            <person name="Oliveira C."/>
            <person name="Osipova E."/>
            <person name="Leigh N.D."/>
            <person name="Simon A."/>
            <person name="Yun M.H."/>
        </authorList>
    </citation>
    <scope>NUCLEOTIDE SEQUENCE</scope>
    <source>
        <strain evidence="6">20211129_DDA</strain>
        <tissue evidence="6">Liver</tissue>
    </source>
</reference>
<proteinExistence type="predicted"/>
<dbReference type="InterPro" id="IPR028002">
    <property type="entry name" value="Myb_DNA-bind_5"/>
</dbReference>